<dbReference type="InterPro" id="IPR029063">
    <property type="entry name" value="SAM-dependent_MTases_sf"/>
</dbReference>
<evidence type="ECO:0000313" key="2">
    <source>
        <dbReference type="EMBL" id="GAA0722498.1"/>
    </source>
</evidence>
<dbReference type="SUPFAM" id="SSF53335">
    <property type="entry name" value="S-adenosyl-L-methionine-dependent methyltransferases"/>
    <property type="match status" value="1"/>
</dbReference>
<keyword evidence="2" id="KW-0489">Methyltransferase</keyword>
<dbReference type="EMBL" id="BAAACF010000001">
    <property type="protein sequence ID" value="GAA0722498.1"/>
    <property type="molecule type" value="Genomic_DNA"/>
</dbReference>
<dbReference type="GO" id="GO:0008168">
    <property type="term" value="F:methyltransferase activity"/>
    <property type="evidence" value="ECO:0007669"/>
    <property type="project" value="UniProtKB-KW"/>
</dbReference>
<sequence>MSFDNYAKNWDTEERINRAKIIAKEISESVDINKNYSAMEFGCGTGLISFNLYDRFKSITLIDSSKGMIDILNSKIHKYKVENMFPYHLDIFTENTLNKKFDVIYNSMVLHHIDDIEPTIKKLHEFLNEEGQLCIVDLDEEDGSFHKEHKDFHGHNGFNQEDLKSILIASGFKDIESHTFFYGERIIEGKKVKYSLFLMKGRK</sequence>
<keyword evidence="1" id="KW-0808">Transferase</keyword>
<dbReference type="PANTHER" id="PTHR43861">
    <property type="entry name" value="TRANS-ACONITATE 2-METHYLTRANSFERASE-RELATED"/>
    <property type="match status" value="1"/>
</dbReference>
<dbReference type="RefSeq" id="WP_343768196.1">
    <property type="nucleotide sequence ID" value="NZ_BAAACF010000001.1"/>
</dbReference>
<name>A0ABN1IW89_9CLOT</name>
<dbReference type="Proteomes" id="UP001500339">
    <property type="component" value="Unassembled WGS sequence"/>
</dbReference>
<evidence type="ECO:0000313" key="3">
    <source>
        <dbReference type="Proteomes" id="UP001500339"/>
    </source>
</evidence>
<accession>A0ABN1IW89</accession>
<comment type="caution">
    <text evidence="2">The sequence shown here is derived from an EMBL/GenBank/DDBJ whole genome shotgun (WGS) entry which is preliminary data.</text>
</comment>
<dbReference type="Gene3D" id="3.40.50.150">
    <property type="entry name" value="Vaccinia Virus protein VP39"/>
    <property type="match status" value="1"/>
</dbReference>
<dbReference type="GO" id="GO:0032259">
    <property type="term" value="P:methylation"/>
    <property type="evidence" value="ECO:0007669"/>
    <property type="project" value="UniProtKB-KW"/>
</dbReference>
<dbReference type="PANTHER" id="PTHR43861:SF3">
    <property type="entry name" value="PUTATIVE (AFU_ORTHOLOGUE AFUA_2G14390)-RELATED"/>
    <property type="match status" value="1"/>
</dbReference>
<dbReference type="CDD" id="cd02440">
    <property type="entry name" value="AdoMet_MTases"/>
    <property type="match status" value="1"/>
</dbReference>
<protein>
    <submittedName>
        <fullName evidence="2">Class I SAM-dependent methyltransferase</fullName>
    </submittedName>
</protein>
<keyword evidence="3" id="KW-1185">Reference proteome</keyword>
<proteinExistence type="predicted"/>
<dbReference type="Pfam" id="PF13489">
    <property type="entry name" value="Methyltransf_23"/>
    <property type="match status" value="1"/>
</dbReference>
<organism evidence="2 3">
    <name type="scientific">Clostridium malenominatum</name>
    <dbReference type="NCBI Taxonomy" id="1539"/>
    <lineage>
        <taxon>Bacteria</taxon>
        <taxon>Bacillati</taxon>
        <taxon>Bacillota</taxon>
        <taxon>Clostridia</taxon>
        <taxon>Eubacteriales</taxon>
        <taxon>Clostridiaceae</taxon>
        <taxon>Clostridium</taxon>
    </lineage>
</organism>
<reference evidence="2 3" key="1">
    <citation type="journal article" date="2019" name="Int. J. Syst. Evol. Microbiol.">
        <title>The Global Catalogue of Microorganisms (GCM) 10K type strain sequencing project: providing services to taxonomists for standard genome sequencing and annotation.</title>
        <authorList>
            <consortium name="The Broad Institute Genomics Platform"/>
            <consortium name="The Broad Institute Genome Sequencing Center for Infectious Disease"/>
            <person name="Wu L."/>
            <person name="Ma J."/>
        </authorList>
    </citation>
    <scope>NUCLEOTIDE SEQUENCE [LARGE SCALE GENOMIC DNA]</scope>
    <source>
        <strain evidence="2 3">JCM 1405</strain>
    </source>
</reference>
<gene>
    <name evidence="2" type="ORF">GCM10008905_14060</name>
</gene>
<evidence type="ECO:0000256" key="1">
    <source>
        <dbReference type="ARBA" id="ARBA00022679"/>
    </source>
</evidence>